<keyword evidence="10" id="KW-0325">Glycoprotein</keyword>
<evidence type="ECO:0000256" key="5">
    <source>
        <dbReference type="ARBA" id="ARBA00022968"/>
    </source>
</evidence>
<dbReference type="GO" id="GO:0070403">
    <property type="term" value="F:NAD+ binding"/>
    <property type="evidence" value="ECO:0007669"/>
    <property type="project" value="InterPro"/>
</dbReference>
<evidence type="ECO:0000256" key="2">
    <source>
        <dbReference type="ARBA" id="ARBA00004323"/>
    </source>
</evidence>
<dbReference type="PANTHER" id="PTHR43078:SF6">
    <property type="entry name" value="UDP-GLUCURONIC ACID DECARBOXYLASE 1"/>
    <property type="match status" value="1"/>
</dbReference>
<dbReference type="GO" id="GO:0042732">
    <property type="term" value="P:D-xylose metabolic process"/>
    <property type="evidence" value="ECO:0007669"/>
    <property type="project" value="InterPro"/>
</dbReference>
<comment type="caution">
    <text evidence="14">The sequence shown here is derived from an EMBL/GenBank/DDBJ whole genome shotgun (WGS) entry which is preliminary data.</text>
</comment>
<gene>
    <name evidence="14" type="ORF">E1283_03320</name>
</gene>
<evidence type="ECO:0000259" key="13">
    <source>
        <dbReference type="Pfam" id="PF01370"/>
    </source>
</evidence>
<dbReference type="Proteomes" id="UP000295345">
    <property type="component" value="Unassembled WGS sequence"/>
</dbReference>
<sequence length="334" mass="36320">MRFGRVVVTGGAGFIGSHLCDYFTEMGAEVLCVDNFSSGRMENLEISLSSGRLRVESVDVSESCDISGPVDAVLHLASPASPADYLSIPVETMRAGSLGTFRALDLARRKGARFLFASTSETYGNPQVHPQHEEYWGNTNPVGPRSVYDESKRFSEALTMAYRRTYGVDTAIIRIFNTFGPRMRQGDGRAIPSFITQALAGEPLTITGDGTQSRSFCYVDDLVSGIVRMLESDLAGPVNLGNPEELTIAEVATLIRELTGSTSPLIFVDRPEDDPDLRCPDISLARRLLGWEPSVSVEAGIKRAVDWFRETGSGAGKSPDQFVPAWVASKENLP</sequence>
<dbReference type="GO" id="GO:0005737">
    <property type="term" value="C:cytoplasm"/>
    <property type="evidence" value="ECO:0007669"/>
    <property type="project" value="TreeGrafter"/>
</dbReference>
<dbReference type="Gene3D" id="3.40.50.720">
    <property type="entry name" value="NAD(P)-binding Rossmann-like Domain"/>
    <property type="match status" value="1"/>
</dbReference>
<dbReference type="Pfam" id="PF01370">
    <property type="entry name" value="Epimerase"/>
    <property type="match status" value="1"/>
</dbReference>
<accession>A0A4R4TVJ5</accession>
<reference evidence="14 15" key="1">
    <citation type="submission" date="2019-03" db="EMBL/GenBank/DDBJ databases">
        <title>Draft genome sequences of novel Actinobacteria.</title>
        <authorList>
            <person name="Sahin N."/>
            <person name="Ay H."/>
            <person name="Saygin H."/>
        </authorList>
    </citation>
    <scope>NUCLEOTIDE SEQUENCE [LARGE SCALE GENOMIC DNA]</scope>
    <source>
        <strain evidence="14 15">DSM 41900</strain>
    </source>
</reference>
<keyword evidence="11" id="KW-0456">Lyase</keyword>
<evidence type="ECO:0000313" key="14">
    <source>
        <dbReference type="EMBL" id="TDC79223.1"/>
    </source>
</evidence>
<dbReference type="PANTHER" id="PTHR43078">
    <property type="entry name" value="UDP-GLUCURONIC ACID DECARBOXYLASE-RELATED"/>
    <property type="match status" value="1"/>
</dbReference>
<evidence type="ECO:0000313" key="15">
    <source>
        <dbReference type="Proteomes" id="UP000295345"/>
    </source>
</evidence>
<dbReference type="FunFam" id="3.40.50.720:FF:000065">
    <property type="entry name" value="UDP-glucuronic acid decarboxylase 1"/>
    <property type="match status" value="1"/>
</dbReference>
<comment type="subcellular location">
    <subcellularLocation>
        <location evidence="2">Golgi apparatus membrane</location>
        <topology evidence="2">Single-pass type II membrane protein</topology>
    </subcellularLocation>
    <subcellularLocation>
        <location evidence="12">Golgi apparatus</location>
        <location evidence="12">Golgi stack membrane</location>
    </subcellularLocation>
</comment>
<keyword evidence="9" id="KW-0472">Membrane</keyword>
<dbReference type="InterPro" id="IPR001509">
    <property type="entry name" value="Epimerase_deHydtase"/>
</dbReference>
<dbReference type="AlphaFoldDB" id="A0A4R4TVJ5"/>
<evidence type="ECO:0000256" key="9">
    <source>
        <dbReference type="ARBA" id="ARBA00023136"/>
    </source>
</evidence>
<name>A0A4R4TVJ5_9ACTN</name>
<evidence type="ECO:0000256" key="3">
    <source>
        <dbReference type="ARBA" id="ARBA00022692"/>
    </source>
</evidence>
<keyword evidence="15" id="KW-1185">Reference proteome</keyword>
<keyword evidence="6" id="KW-1133">Transmembrane helix</keyword>
<keyword evidence="5" id="KW-0735">Signal-anchor</keyword>
<evidence type="ECO:0000256" key="4">
    <source>
        <dbReference type="ARBA" id="ARBA00022793"/>
    </source>
</evidence>
<dbReference type="GO" id="GO:0033320">
    <property type="term" value="P:UDP-D-xylose biosynthetic process"/>
    <property type="evidence" value="ECO:0007669"/>
    <property type="project" value="UniProtKB-UniPathway"/>
</dbReference>
<evidence type="ECO:0000256" key="11">
    <source>
        <dbReference type="ARBA" id="ARBA00023239"/>
    </source>
</evidence>
<keyword evidence="4" id="KW-0210">Decarboxylase</keyword>
<dbReference type="InterPro" id="IPR044516">
    <property type="entry name" value="UXS-like"/>
</dbReference>
<evidence type="ECO:0000256" key="7">
    <source>
        <dbReference type="ARBA" id="ARBA00023027"/>
    </source>
</evidence>
<evidence type="ECO:0000256" key="12">
    <source>
        <dbReference type="ARBA" id="ARBA00037859"/>
    </source>
</evidence>
<dbReference type="CDD" id="cd05230">
    <property type="entry name" value="UGD_SDR_e"/>
    <property type="match status" value="1"/>
</dbReference>
<proteinExistence type="predicted"/>
<feature type="domain" description="NAD-dependent epimerase/dehydratase" evidence="13">
    <location>
        <begin position="6"/>
        <end position="239"/>
    </location>
</feature>
<keyword evidence="8" id="KW-0333">Golgi apparatus</keyword>
<protein>
    <submittedName>
        <fullName evidence="14">SDR family oxidoreductase</fullName>
    </submittedName>
</protein>
<evidence type="ECO:0000256" key="1">
    <source>
        <dbReference type="ARBA" id="ARBA00001911"/>
    </source>
</evidence>
<dbReference type="OrthoDB" id="9801785at2"/>
<evidence type="ECO:0000256" key="8">
    <source>
        <dbReference type="ARBA" id="ARBA00023034"/>
    </source>
</evidence>
<keyword evidence="3" id="KW-0812">Transmembrane</keyword>
<comment type="cofactor">
    <cofactor evidence="1">
        <name>NAD(+)</name>
        <dbReference type="ChEBI" id="CHEBI:57540"/>
    </cofactor>
</comment>
<evidence type="ECO:0000256" key="6">
    <source>
        <dbReference type="ARBA" id="ARBA00022989"/>
    </source>
</evidence>
<keyword evidence="7" id="KW-0520">NAD</keyword>
<dbReference type="InterPro" id="IPR036291">
    <property type="entry name" value="NAD(P)-bd_dom_sf"/>
</dbReference>
<dbReference type="SUPFAM" id="SSF51735">
    <property type="entry name" value="NAD(P)-binding Rossmann-fold domains"/>
    <property type="match status" value="1"/>
</dbReference>
<organism evidence="14 15">
    <name type="scientific">Streptomyces hainanensis</name>
    <dbReference type="NCBI Taxonomy" id="402648"/>
    <lineage>
        <taxon>Bacteria</taxon>
        <taxon>Bacillati</taxon>
        <taxon>Actinomycetota</taxon>
        <taxon>Actinomycetes</taxon>
        <taxon>Kitasatosporales</taxon>
        <taxon>Streptomycetaceae</taxon>
        <taxon>Streptomyces</taxon>
    </lineage>
</organism>
<evidence type="ECO:0000256" key="10">
    <source>
        <dbReference type="ARBA" id="ARBA00023180"/>
    </source>
</evidence>
<dbReference type="GO" id="GO:0048040">
    <property type="term" value="F:UDP-glucuronate decarboxylase activity"/>
    <property type="evidence" value="ECO:0007669"/>
    <property type="project" value="TreeGrafter"/>
</dbReference>
<dbReference type="RefSeq" id="WP_132816328.1">
    <property type="nucleotide sequence ID" value="NZ_SMKI01000020.1"/>
</dbReference>
<dbReference type="UniPathway" id="UPA00796">
    <property type="reaction ID" value="UER00771"/>
</dbReference>
<dbReference type="EMBL" id="SMKI01000020">
    <property type="protein sequence ID" value="TDC79223.1"/>
    <property type="molecule type" value="Genomic_DNA"/>
</dbReference>